<dbReference type="GO" id="GO:0005524">
    <property type="term" value="F:ATP binding"/>
    <property type="evidence" value="ECO:0007669"/>
    <property type="project" value="UniProtKB-KW"/>
</dbReference>
<keyword evidence="3" id="KW-0067">ATP-binding</keyword>
<dbReference type="Proteomes" id="UP000655868">
    <property type="component" value="Unassembled WGS sequence"/>
</dbReference>
<dbReference type="SUPFAM" id="SSF52540">
    <property type="entry name" value="P-loop containing nucleoside triphosphate hydrolases"/>
    <property type="match status" value="2"/>
</dbReference>
<dbReference type="EMBL" id="JAEMNV010000008">
    <property type="protein sequence ID" value="MBJ8341668.1"/>
    <property type="molecule type" value="Genomic_DNA"/>
</dbReference>
<evidence type="ECO:0000313" key="6">
    <source>
        <dbReference type="Proteomes" id="UP000655868"/>
    </source>
</evidence>
<sequence length="907" mass="98154">MGFTLPPEFELSYAAEPVIDLYSFGPWRIPAGLLDEMHSRAARLVEDPRVSEWTVDSQRGFREPHNGIATTLDGMLGFLLGSCAVRSGYWGEMVFAVTDPFRSSELTPSRPRWNFVRGQDGRWRPPGWALMETAGTDRDRRATALVMLRECVDVFAGFEPIEARRAALAKLIDDRAADEAEHEWDLTAPIEEFADRWGDFADSKIVDVLPELSGPVGYLTWAADGFVAIHRTLAGAVGGDKVATAIARLLLAAGVKFAPSALVASLGIDLLTAVEAQMQELAGDFDTNEWKDATVRWLVRAAIDGHLAHCRTWLDMARRLDGASYGVPNRAQTRYGNQSSSVPVHDFEESLRSMVTRRRVINSIAKAHAIGDGDALLIGDEPEPHEVAALSIVGQPELKAAIIGAAESGGAAIRLLIAGPAGTGKGVAVDMVADAFRGVGAVEPTRWLPAAMFADRSVGSSIELLRREVDACAGKRVLVVDGLDELLTSSEVDNSVGRELLRLLDEHKGLDVIALCSENGHRAVYDANPALAREFRTAVTYDLDEPTFADLFRRKVVRLGGTVDDETVAAAGTRLAGIRPFRNLRNGHLVSAFANDAVTAARARTDNTAATVTADDLPTEVAGAASEIGDPMGELDALVGLDSIKEEVRLLRAEAAAFELRREAGIVVRPPTRHLAFLGNPGTGKTTVARLLARIYSSVGMLSSGHLVEVSRADLIGRYIGQTAPMVRAAVERALGGVLFIDEAYALTPPDSYRDFGHEAVATLVKLMEDHRNDLMVIVAGYGDEMARFLASNPGLESRFARQLEFPDYSNVELVTIFEAMIVESGLVLADGVVERVAGIVGRMKRGNGFGNARAMRHLIDSILGQQAIRLTSSNMKPDVDELRLVRVEDVRDSAPERDEPSTGLYL</sequence>
<dbReference type="Gene3D" id="1.10.8.60">
    <property type="match status" value="1"/>
</dbReference>
<dbReference type="FunFam" id="3.40.50.300:FF:000216">
    <property type="entry name" value="Type VII secretion ATPase EccA"/>
    <property type="match status" value="1"/>
</dbReference>
<organism evidence="5 6">
    <name type="scientific">Antrihabitans stalagmiti</name>
    <dbReference type="NCBI Taxonomy" id="2799499"/>
    <lineage>
        <taxon>Bacteria</taxon>
        <taxon>Bacillati</taxon>
        <taxon>Actinomycetota</taxon>
        <taxon>Actinomycetes</taxon>
        <taxon>Mycobacteriales</taxon>
        <taxon>Nocardiaceae</taxon>
        <taxon>Antrihabitans</taxon>
    </lineage>
</organism>
<dbReference type="PANTHER" id="PTHR43392:SF2">
    <property type="entry name" value="AAA-TYPE ATPASE FAMILY PROTEIN _ ANKYRIN REPEAT FAMILY PROTEIN"/>
    <property type="match status" value="1"/>
</dbReference>
<dbReference type="RefSeq" id="WP_199706761.1">
    <property type="nucleotide sequence ID" value="NZ_JAEMNV010000008.1"/>
</dbReference>
<evidence type="ECO:0000256" key="2">
    <source>
        <dbReference type="ARBA" id="ARBA00022741"/>
    </source>
</evidence>
<evidence type="ECO:0000256" key="3">
    <source>
        <dbReference type="ARBA" id="ARBA00022840"/>
    </source>
</evidence>
<dbReference type="InterPro" id="IPR041627">
    <property type="entry name" value="AAA_lid_6"/>
</dbReference>
<keyword evidence="6" id="KW-1185">Reference proteome</keyword>
<dbReference type="InterPro" id="IPR000641">
    <property type="entry name" value="CbxX/CfxQ"/>
</dbReference>
<comment type="similarity">
    <text evidence="1">Belongs to the CbxX/CfxQ family.</text>
</comment>
<evidence type="ECO:0000259" key="4">
    <source>
        <dbReference type="SMART" id="SM00382"/>
    </source>
</evidence>
<dbReference type="AlphaFoldDB" id="A0A934NU82"/>
<dbReference type="PANTHER" id="PTHR43392">
    <property type="entry name" value="AAA-TYPE ATPASE FAMILY PROTEIN / ANKYRIN REPEAT FAMILY PROTEIN"/>
    <property type="match status" value="1"/>
</dbReference>
<dbReference type="InterPro" id="IPR027417">
    <property type="entry name" value="P-loop_NTPase"/>
</dbReference>
<reference evidence="5" key="1">
    <citation type="submission" date="2020-12" db="EMBL/GenBank/DDBJ databases">
        <title>Antrihabitans popcorni sp. nov. and Antrihabitans auranticaus sp. nov., isolated from a larva cave.</title>
        <authorList>
            <person name="Lee S.D."/>
            <person name="Kim I.S."/>
        </authorList>
    </citation>
    <scope>NUCLEOTIDE SEQUENCE</scope>
    <source>
        <strain evidence="5">YC3-6</strain>
    </source>
</reference>
<feature type="domain" description="AAA+ ATPase" evidence="4">
    <location>
        <begin position="411"/>
        <end position="562"/>
    </location>
</feature>
<evidence type="ECO:0000256" key="1">
    <source>
        <dbReference type="ARBA" id="ARBA00010378"/>
    </source>
</evidence>
<comment type="caution">
    <text evidence="5">The sequence shown here is derived from an EMBL/GenBank/DDBJ whole genome shotgun (WGS) entry which is preliminary data.</text>
</comment>
<dbReference type="GO" id="GO:0016887">
    <property type="term" value="F:ATP hydrolysis activity"/>
    <property type="evidence" value="ECO:0007669"/>
    <property type="project" value="InterPro"/>
</dbReference>
<dbReference type="PRINTS" id="PR00819">
    <property type="entry name" value="CBXCFQXSUPER"/>
</dbReference>
<proteinExistence type="inferred from homology"/>
<dbReference type="InterPro" id="IPR003593">
    <property type="entry name" value="AAA+_ATPase"/>
</dbReference>
<dbReference type="InterPro" id="IPR050773">
    <property type="entry name" value="CbxX/CfxQ_RuBisCO_ESX"/>
</dbReference>
<dbReference type="Gene3D" id="3.40.50.300">
    <property type="entry name" value="P-loop containing nucleotide triphosphate hydrolases"/>
    <property type="match status" value="2"/>
</dbReference>
<name>A0A934NU82_9NOCA</name>
<dbReference type="InterPro" id="IPR003959">
    <property type="entry name" value="ATPase_AAA_core"/>
</dbReference>
<dbReference type="CDD" id="cd00009">
    <property type="entry name" value="AAA"/>
    <property type="match status" value="1"/>
</dbReference>
<protein>
    <submittedName>
        <fullName evidence="5">AAA family ATPase</fullName>
    </submittedName>
</protein>
<keyword evidence="2" id="KW-0547">Nucleotide-binding</keyword>
<evidence type="ECO:0000313" key="5">
    <source>
        <dbReference type="EMBL" id="MBJ8341668.1"/>
    </source>
</evidence>
<dbReference type="SMART" id="SM00382">
    <property type="entry name" value="AAA"/>
    <property type="match status" value="2"/>
</dbReference>
<accession>A0A934NU82</accession>
<feature type="domain" description="AAA+ ATPase" evidence="4">
    <location>
        <begin position="671"/>
        <end position="810"/>
    </location>
</feature>
<dbReference type="Pfam" id="PF00004">
    <property type="entry name" value="AAA"/>
    <property type="match status" value="2"/>
</dbReference>
<dbReference type="Pfam" id="PF17866">
    <property type="entry name" value="AAA_lid_6"/>
    <property type="match status" value="1"/>
</dbReference>
<gene>
    <name evidence="5" type="ORF">JGU71_22545</name>
</gene>